<organism evidence="2 3">
    <name type="scientific">Sharpea azabuensis</name>
    <dbReference type="NCBI Taxonomy" id="322505"/>
    <lineage>
        <taxon>Bacteria</taxon>
        <taxon>Bacillati</taxon>
        <taxon>Bacillota</taxon>
        <taxon>Erysipelotrichia</taxon>
        <taxon>Erysipelotrichales</taxon>
        <taxon>Coprobacillaceae</taxon>
        <taxon>Sharpea</taxon>
    </lineage>
</organism>
<keyword evidence="1" id="KW-0472">Membrane</keyword>
<gene>
    <name evidence="2" type="ORF">SAMN04487834_101331</name>
</gene>
<keyword evidence="1" id="KW-1133">Transmembrane helix</keyword>
<name>A0A1H6S512_9FIRM</name>
<dbReference type="RefSeq" id="WP_074731639.1">
    <property type="nucleotide sequence ID" value="NZ_CADCIG010000005.1"/>
</dbReference>
<keyword evidence="1" id="KW-0812">Transmembrane</keyword>
<dbReference type="EMBL" id="FNYK01000013">
    <property type="protein sequence ID" value="SEI63238.1"/>
    <property type="molecule type" value="Genomic_DNA"/>
</dbReference>
<feature type="transmembrane region" description="Helical" evidence="1">
    <location>
        <begin position="20"/>
        <end position="38"/>
    </location>
</feature>
<accession>A0A1H6S512</accession>
<dbReference type="AlphaFoldDB" id="A0A1H6S512"/>
<evidence type="ECO:0000313" key="3">
    <source>
        <dbReference type="Proteomes" id="UP000183028"/>
    </source>
</evidence>
<evidence type="ECO:0000256" key="1">
    <source>
        <dbReference type="SAM" id="Phobius"/>
    </source>
</evidence>
<evidence type="ECO:0000313" key="2">
    <source>
        <dbReference type="EMBL" id="SEI63238.1"/>
    </source>
</evidence>
<dbReference type="STRING" id="322505.SAMN04487836_12631"/>
<proteinExistence type="predicted"/>
<keyword evidence="3" id="KW-1185">Reference proteome</keyword>
<reference evidence="3" key="1">
    <citation type="submission" date="2016-10" db="EMBL/GenBank/DDBJ databases">
        <authorList>
            <person name="Varghese N."/>
        </authorList>
    </citation>
    <scope>NUCLEOTIDE SEQUENCE [LARGE SCALE GENOMIC DNA]</scope>
    <source>
        <strain evidence="3">DSM 20406</strain>
    </source>
</reference>
<sequence>MTQFIASWIAGNMLDLFIKQIPWIIIACLLTYILCIKFPKYVNYFIMICAIYGLVRGGYLIITLYPYMGDSLFAVLYSIFLLIPYLTVFLGAFLVKIIWYKKNRQ</sequence>
<dbReference type="Proteomes" id="UP000183028">
    <property type="component" value="Unassembled WGS sequence"/>
</dbReference>
<feature type="transmembrane region" description="Helical" evidence="1">
    <location>
        <begin position="74"/>
        <end position="99"/>
    </location>
</feature>
<feature type="transmembrane region" description="Helical" evidence="1">
    <location>
        <begin position="45"/>
        <end position="68"/>
    </location>
</feature>
<protein>
    <submittedName>
        <fullName evidence="2">Uncharacterized protein</fullName>
    </submittedName>
</protein>